<dbReference type="RefSeq" id="XP_023631066.1">
    <property type="nucleotide sequence ID" value="XM_023775298.1"/>
</dbReference>
<sequence length="312" mass="33251">MSNVNAAIGLVSGVLTITEFFKSNFVGIDPKGAKVSIKAGLGLVTDSTDDWGGRISAVHAYNNGNEYLGESDSVRIADGGFESVIVDQTGGGGQPGFISLANANDATCVQWVTVEARDLQKEGAWTGDIGEACGQRTFYGIERAGTLPNGDDWIPFCTWLDADGTDGTPSAAMKFRVDAYGEDPQGTLDSGNGCASTLWGPDQAPIAAAPAKRETHARPLSLIETLIMSDIRNQTAEWLCSQAHTWGPDFVGVDGKFCDMGIKQLSPLCSTEDIEGCVDIAENGKAVLKRSNVARREVHTIHKTYKRVAHNH</sequence>
<organism evidence="1 2">
    <name type="scientific">Ramularia collo-cygni</name>
    <dbReference type="NCBI Taxonomy" id="112498"/>
    <lineage>
        <taxon>Eukaryota</taxon>
        <taxon>Fungi</taxon>
        <taxon>Dikarya</taxon>
        <taxon>Ascomycota</taxon>
        <taxon>Pezizomycotina</taxon>
        <taxon>Dothideomycetes</taxon>
        <taxon>Dothideomycetidae</taxon>
        <taxon>Mycosphaerellales</taxon>
        <taxon>Mycosphaerellaceae</taxon>
        <taxon>Ramularia</taxon>
    </lineage>
</organism>
<gene>
    <name evidence="1" type="ORF">RCC_10065</name>
</gene>
<name>A0A2D3VGI8_9PEZI</name>
<evidence type="ECO:0000313" key="2">
    <source>
        <dbReference type="Proteomes" id="UP000225277"/>
    </source>
</evidence>
<accession>A0A2D3VGI8</accession>
<dbReference type="OrthoDB" id="5365129at2759"/>
<reference evidence="1 2" key="1">
    <citation type="submission" date="2016-03" db="EMBL/GenBank/DDBJ databases">
        <authorList>
            <person name="Ploux O."/>
        </authorList>
    </citation>
    <scope>NUCLEOTIDE SEQUENCE [LARGE SCALE GENOMIC DNA]</scope>
    <source>
        <strain evidence="1 2">URUG2</strain>
    </source>
</reference>
<evidence type="ECO:0000313" key="1">
    <source>
        <dbReference type="EMBL" id="CZT24342.1"/>
    </source>
</evidence>
<dbReference type="GeneID" id="35605116"/>
<dbReference type="AlphaFoldDB" id="A0A2D3VGI8"/>
<protein>
    <submittedName>
        <fullName evidence="1">Uncharacterized protein</fullName>
    </submittedName>
</protein>
<dbReference type="EMBL" id="FJUY01000020">
    <property type="protein sequence ID" value="CZT24342.1"/>
    <property type="molecule type" value="Genomic_DNA"/>
</dbReference>
<dbReference type="Proteomes" id="UP000225277">
    <property type="component" value="Unassembled WGS sequence"/>
</dbReference>
<keyword evidence="2" id="KW-1185">Reference proteome</keyword>
<proteinExistence type="predicted"/>